<feature type="domain" description="PucR C-terminal helix-turn-helix" evidence="1">
    <location>
        <begin position="194"/>
        <end position="241"/>
    </location>
</feature>
<organism evidence="2 3">
    <name type="scientific">Tepidibacter formicigenes DSM 15518</name>
    <dbReference type="NCBI Taxonomy" id="1123349"/>
    <lineage>
        <taxon>Bacteria</taxon>
        <taxon>Bacillati</taxon>
        <taxon>Bacillota</taxon>
        <taxon>Clostridia</taxon>
        <taxon>Peptostreptococcales</taxon>
        <taxon>Peptostreptococcaceae</taxon>
        <taxon>Tepidibacter</taxon>
    </lineage>
</organism>
<evidence type="ECO:0000313" key="3">
    <source>
        <dbReference type="Proteomes" id="UP000242497"/>
    </source>
</evidence>
<sequence>MKDLIDFFSEKIGKNVEIFEYNDEELKEGEEVIYFNNNKYKIIISKKNINIKGYTYLMYTKSSNFDEIKEILKNLFSNPKIEKLKEFIVISFRTEKEITKELAQIIEIEIYSKTKILYLGYIEEYNQLEEGLKVGEELLIENSLKEEKIYYTLRDYFYLKTINQLGKEEILKYIFFDGNIESLDDETIKVGVSFIENNLNISKTASKFFIHRNTLIYKLEKIKEKTDMDIRNFNDAKDFYFGAKLYLKSKKV</sequence>
<dbReference type="RefSeq" id="WP_072886619.1">
    <property type="nucleotide sequence ID" value="NZ_FRAE01000006.1"/>
</dbReference>
<reference evidence="3" key="1">
    <citation type="submission" date="2016-11" db="EMBL/GenBank/DDBJ databases">
        <authorList>
            <person name="Varghese N."/>
            <person name="Submissions S."/>
        </authorList>
    </citation>
    <scope>NUCLEOTIDE SEQUENCE [LARGE SCALE GENOMIC DNA]</scope>
    <source>
        <strain evidence="3">DSM 15518</strain>
    </source>
</reference>
<proteinExistence type="predicted"/>
<protein>
    <submittedName>
        <fullName evidence="2">PucR C-terminal helix-turn-helix domain-containing protein</fullName>
    </submittedName>
</protein>
<keyword evidence="3" id="KW-1185">Reference proteome</keyword>
<evidence type="ECO:0000313" key="2">
    <source>
        <dbReference type="EMBL" id="SHJ53710.1"/>
    </source>
</evidence>
<dbReference type="OrthoDB" id="212459at2"/>
<dbReference type="InterPro" id="IPR042070">
    <property type="entry name" value="PucR_C-HTH_sf"/>
</dbReference>
<dbReference type="EMBL" id="FRAE01000006">
    <property type="protein sequence ID" value="SHJ53710.1"/>
    <property type="molecule type" value="Genomic_DNA"/>
</dbReference>
<dbReference type="Pfam" id="PF13556">
    <property type="entry name" value="HTH_30"/>
    <property type="match status" value="1"/>
</dbReference>
<dbReference type="AlphaFoldDB" id="A0A1M6K4A4"/>
<evidence type="ECO:0000259" key="1">
    <source>
        <dbReference type="Pfam" id="PF13556"/>
    </source>
</evidence>
<dbReference type="InterPro" id="IPR025736">
    <property type="entry name" value="PucR_C-HTH_dom"/>
</dbReference>
<dbReference type="Gene3D" id="1.10.10.2840">
    <property type="entry name" value="PucR C-terminal helix-turn-helix domain"/>
    <property type="match status" value="1"/>
</dbReference>
<gene>
    <name evidence="2" type="ORF">SAMN02744037_00281</name>
</gene>
<accession>A0A1M6K4A4</accession>
<dbReference type="Proteomes" id="UP000242497">
    <property type="component" value="Unassembled WGS sequence"/>
</dbReference>
<name>A0A1M6K4A4_9FIRM</name>
<dbReference type="STRING" id="1123349.SAMN02744037_00281"/>